<comment type="caution">
    <text evidence="7">The sequence shown here is derived from an EMBL/GenBank/DDBJ whole genome shotgun (WGS) entry which is preliminary data.</text>
</comment>
<dbReference type="InterPro" id="IPR051834">
    <property type="entry name" value="RING_finger_E3_ligase"/>
</dbReference>
<dbReference type="AlphaFoldDB" id="A0A6G1DY31"/>
<feature type="compositionally biased region" description="Low complexity" evidence="5">
    <location>
        <begin position="1"/>
        <end position="10"/>
    </location>
</feature>
<keyword evidence="1" id="KW-0479">Metal-binding</keyword>
<dbReference type="PANTHER" id="PTHR45931">
    <property type="entry name" value="SI:CH211-59O9.10"/>
    <property type="match status" value="1"/>
</dbReference>
<dbReference type="GO" id="GO:0061630">
    <property type="term" value="F:ubiquitin protein ligase activity"/>
    <property type="evidence" value="ECO:0007669"/>
    <property type="project" value="TreeGrafter"/>
</dbReference>
<dbReference type="GO" id="GO:0006511">
    <property type="term" value="P:ubiquitin-dependent protein catabolic process"/>
    <property type="evidence" value="ECO:0007669"/>
    <property type="project" value="TreeGrafter"/>
</dbReference>
<dbReference type="FunFam" id="3.30.40.10:FF:000594">
    <property type="entry name" value="RING/U-box superfamily protein"/>
    <property type="match status" value="1"/>
</dbReference>
<evidence type="ECO:0000256" key="2">
    <source>
        <dbReference type="ARBA" id="ARBA00022771"/>
    </source>
</evidence>
<name>A0A6G1DY31_9ORYZ</name>
<feature type="compositionally biased region" description="Basic and acidic residues" evidence="5">
    <location>
        <begin position="69"/>
        <end position="84"/>
    </location>
</feature>
<dbReference type="GO" id="GO:0008270">
    <property type="term" value="F:zinc ion binding"/>
    <property type="evidence" value="ECO:0007669"/>
    <property type="project" value="UniProtKB-KW"/>
</dbReference>
<proteinExistence type="predicted"/>
<dbReference type="SMART" id="SM00184">
    <property type="entry name" value="RING"/>
    <property type="match status" value="1"/>
</dbReference>
<evidence type="ECO:0000313" key="7">
    <source>
        <dbReference type="EMBL" id="KAF0917387.1"/>
    </source>
</evidence>
<dbReference type="InterPro" id="IPR011016">
    <property type="entry name" value="Znf_RING-CH"/>
</dbReference>
<dbReference type="EMBL" id="SPHZ02000005">
    <property type="protein sequence ID" value="KAF0917387.1"/>
    <property type="molecule type" value="Genomic_DNA"/>
</dbReference>
<dbReference type="CDD" id="cd16454">
    <property type="entry name" value="RING-H2_PA-TM-RING"/>
    <property type="match status" value="1"/>
</dbReference>
<reference evidence="7 8" key="1">
    <citation type="submission" date="2019-11" db="EMBL/GenBank/DDBJ databases">
        <title>Whole genome sequence of Oryza granulata.</title>
        <authorList>
            <person name="Li W."/>
        </authorList>
    </citation>
    <scope>NUCLEOTIDE SEQUENCE [LARGE SCALE GENOMIC DNA]</scope>
    <source>
        <strain evidence="8">cv. Menghai</strain>
        <tissue evidence="7">Leaf</tissue>
    </source>
</reference>
<dbReference type="GO" id="GO:0005634">
    <property type="term" value="C:nucleus"/>
    <property type="evidence" value="ECO:0007669"/>
    <property type="project" value="TreeGrafter"/>
</dbReference>
<keyword evidence="3" id="KW-0862">Zinc</keyword>
<feature type="domain" description="RING-type" evidence="6">
    <location>
        <begin position="438"/>
        <end position="479"/>
    </location>
</feature>
<feature type="region of interest" description="Disordered" evidence="5">
    <location>
        <begin position="1"/>
        <end position="90"/>
    </location>
</feature>
<accession>A0A6G1DY31</accession>
<dbReference type="PANTHER" id="PTHR45931:SF25">
    <property type="entry name" value="E3 UBIQUITIN-PROTEIN LIGASE RLIM-LIKE ISOFORM X1"/>
    <property type="match status" value="1"/>
</dbReference>
<dbReference type="Gene3D" id="3.30.40.10">
    <property type="entry name" value="Zinc/RING finger domain, C3HC4 (zinc finger)"/>
    <property type="match status" value="1"/>
</dbReference>
<evidence type="ECO:0000256" key="4">
    <source>
        <dbReference type="PROSITE-ProRule" id="PRU00175"/>
    </source>
</evidence>
<evidence type="ECO:0000256" key="5">
    <source>
        <dbReference type="SAM" id="MobiDB-lite"/>
    </source>
</evidence>
<organism evidence="7 8">
    <name type="scientific">Oryza meyeriana var. granulata</name>
    <dbReference type="NCBI Taxonomy" id="110450"/>
    <lineage>
        <taxon>Eukaryota</taxon>
        <taxon>Viridiplantae</taxon>
        <taxon>Streptophyta</taxon>
        <taxon>Embryophyta</taxon>
        <taxon>Tracheophyta</taxon>
        <taxon>Spermatophyta</taxon>
        <taxon>Magnoliopsida</taxon>
        <taxon>Liliopsida</taxon>
        <taxon>Poales</taxon>
        <taxon>Poaceae</taxon>
        <taxon>BOP clade</taxon>
        <taxon>Oryzoideae</taxon>
        <taxon>Oryzeae</taxon>
        <taxon>Oryzinae</taxon>
        <taxon>Oryza</taxon>
        <taxon>Oryza meyeriana</taxon>
    </lineage>
</organism>
<evidence type="ECO:0000259" key="6">
    <source>
        <dbReference type="PROSITE" id="PS50089"/>
    </source>
</evidence>
<evidence type="ECO:0000313" key="8">
    <source>
        <dbReference type="Proteomes" id="UP000479710"/>
    </source>
</evidence>
<gene>
    <name evidence="7" type="ORF">E2562_017841</name>
</gene>
<dbReference type="PROSITE" id="PS50089">
    <property type="entry name" value="ZF_RING_2"/>
    <property type="match status" value="1"/>
</dbReference>
<dbReference type="SUPFAM" id="SSF57850">
    <property type="entry name" value="RING/U-box"/>
    <property type="match status" value="1"/>
</dbReference>
<dbReference type="InterPro" id="IPR013083">
    <property type="entry name" value="Znf_RING/FYVE/PHD"/>
</dbReference>
<keyword evidence="2 4" id="KW-0863">Zinc-finger</keyword>
<sequence length="483" mass="53636">MEVLDLVSSESESESEDDLHSPDRKRAACEADPGHDRGSACARTGHHESESFVERGRMARLLHPPLSQEVKKGKEKVDEGEGLERASVPDGPLLGRELLGSHGCALGVGGDSKCGDGGNEGAVCWGNQLGGSLSVHQEEPYSKEFQEKHGQHGLLHSGSGMQYVNWKGILGARPTDPAVDTWLHLRDNGKREDEVPMQGQSSIATNEVTGADDVFMEGGSSTWLSRIKGLNYPLPDENQLRTRQIESDEEFARMLQEQFNKEQPGSQNLEEVDTTLAWTLQEEDVEHARNAAREAQSSSSQRDRSMAHLYSYGRHSPVQSFAAWANDHMLTPMPNRRGLQRSSNRPETEQQNMIISQLTRGCFREENMDLETRMAVLDSLQEAFGNFGDEFISESDDDDYENLIRLDDTNHHRGASDSEINSLPLSVVEGESCSDEPCPICLDCPAAGASLRHLPCLHKFHKECIDKWLRMRISCPVCKSDVI</sequence>
<dbReference type="Pfam" id="PF13639">
    <property type="entry name" value="zf-RING_2"/>
    <property type="match status" value="1"/>
</dbReference>
<dbReference type="OrthoDB" id="8062037at2759"/>
<dbReference type="InterPro" id="IPR001841">
    <property type="entry name" value="Znf_RING"/>
</dbReference>
<dbReference type="Proteomes" id="UP000479710">
    <property type="component" value="Unassembled WGS sequence"/>
</dbReference>
<feature type="compositionally biased region" description="Basic and acidic residues" evidence="5">
    <location>
        <begin position="45"/>
        <end position="57"/>
    </location>
</feature>
<keyword evidence="8" id="KW-1185">Reference proteome</keyword>
<evidence type="ECO:0000256" key="1">
    <source>
        <dbReference type="ARBA" id="ARBA00022723"/>
    </source>
</evidence>
<dbReference type="SMART" id="SM00744">
    <property type="entry name" value="RINGv"/>
    <property type="match status" value="1"/>
</dbReference>
<protein>
    <recommendedName>
        <fullName evidence="6">RING-type domain-containing protein</fullName>
    </recommendedName>
</protein>
<evidence type="ECO:0000256" key="3">
    <source>
        <dbReference type="ARBA" id="ARBA00022833"/>
    </source>
</evidence>
<feature type="compositionally biased region" description="Basic and acidic residues" evidence="5">
    <location>
        <begin position="18"/>
        <end position="38"/>
    </location>
</feature>